<sequence>RSGSKKRRLRSSETIPSNKRQTSQRRSTSRRIKRFFSKFGIGYSENKPVYVKPPLRRRHSNVSVRNAKSDGSEKKYTYGNKSILRRPSSKRRRNFETVNERDESNRVLYSNNLNRANRKRLSCVSQPSCDPQTSCALRGPSVPQTCPSPSPCLSGGNSYTCPNIPGPETDLANLDISQFFERLPGSYDDSCNIQPCELDQSCPTQETECIYNPLPCSTCPTAACSPEPSVCEVTPPICEEEPVCELLSEPEIKKERIVSVERPRKKIRKHRRITPVYAEPVREKPSEPEIIKERIIIGIERPRKKRRKQKRVFVEQVPSSEEESGFRRSQYKYI</sequence>
<gene>
    <name evidence="2" type="ORF">g.24881</name>
</gene>
<feature type="region of interest" description="Disordered" evidence="1">
    <location>
        <begin position="303"/>
        <end position="334"/>
    </location>
</feature>
<evidence type="ECO:0000256" key="1">
    <source>
        <dbReference type="SAM" id="MobiDB-lite"/>
    </source>
</evidence>
<protein>
    <submittedName>
        <fullName evidence="2">Uncharacterized protein</fullName>
    </submittedName>
</protein>
<proteinExistence type="predicted"/>
<dbReference type="AlphaFoldDB" id="A0A1B6H8U8"/>
<reference evidence="2" key="1">
    <citation type="submission" date="2015-11" db="EMBL/GenBank/DDBJ databases">
        <title>De novo transcriptome assembly of four potential Pierce s Disease insect vectors from Arizona vineyards.</title>
        <authorList>
            <person name="Tassone E.E."/>
        </authorList>
    </citation>
    <scope>NUCLEOTIDE SEQUENCE</scope>
</reference>
<evidence type="ECO:0000313" key="2">
    <source>
        <dbReference type="EMBL" id="JAS71155.1"/>
    </source>
</evidence>
<accession>A0A1B6H8U8</accession>
<dbReference type="EMBL" id="GECU01036551">
    <property type="protein sequence ID" value="JAS71155.1"/>
    <property type="molecule type" value="Transcribed_RNA"/>
</dbReference>
<name>A0A1B6H8U8_9HEMI</name>
<feature type="non-terminal residue" evidence="2">
    <location>
        <position position="334"/>
    </location>
</feature>
<feature type="region of interest" description="Disordered" evidence="1">
    <location>
        <begin position="1"/>
        <end position="31"/>
    </location>
</feature>
<feature type="non-terminal residue" evidence="2">
    <location>
        <position position="1"/>
    </location>
</feature>
<organism evidence="2">
    <name type="scientific">Homalodisca liturata</name>
    <dbReference type="NCBI Taxonomy" id="320908"/>
    <lineage>
        <taxon>Eukaryota</taxon>
        <taxon>Metazoa</taxon>
        <taxon>Ecdysozoa</taxon>
        <taxon>Arthropoda</taxon>
        <taxon>Hexapoda</taxon>
        <taxon>Insecta</taxon>
        <taxon>Pterygota</taxon>
        <taxon>Neoptera</taxon>
        <taxon>Paraneoptera</taxon>
        <taxon>Hemiptera</taxon>
        <taxon>Auchenorrhyncha</taxon>
        <taxon>Membracoidea</taxon>
        <taxon>Cicadellidae</taxon>
        <taxon>Cicadellinae</taxon>
        <taxon>Proconiini</taxon>
        <taxon>Homalodisca</taxon>
    </lineage>
</organism>